<evidence type="ECO:0008006" key="3">
    <source>
        <dbReference type="Google" id="ProtNLM"/>
    </source>
</evidence>
<dbReference type="EMBL" id="FLTS01000001">
    <property type="protein sequence ID" value="SBV37615.1"/>
    <property type="molecule type" value="Genomic_DNA"/>
</dbReference>
<evidence type="ECO:0000256" key="1">
    <source>
        <dbReference type="SAM" id="Phobius"/>
    </source>
</evidence>
<feature type="transmembrane region" description="Helical" evidence="1">
    <location>
        <begin position="21"/>
        <end position="43"/>
    </location>
</feature>
<protein>
    <recommendedName>
        <fullName evidence="3">Transmembrane protein</fullName>
    </recommendedName>
</protein>
<gene>
    <name evidence="2" type="ORF">STPYR_12558</name>
</gene>
<dbReference type="AlphaFoldDB" id="A0A1Y5Q8X4"/>
<accession>A0A1Y5Q8X4</accession>
<keyword evidence="1" id="KW-1133">Transmembrane helix</keyword>
<reference evidence="2" key="1">
    <citation type="submission" date="2016-03" db="EMBL/GenBank/DDBJ databases">
        <authorList>
            <person name="Ploux O."/>
        </authorList>
    </citation>
    <scope>NUCLEOTIDE SEQUENCE</scope>
    <source>
        <strain evidence="2">UC10</strain>
    </source>
</reference>
<evidence type="ECO:0000313" key="2">
    <source>
        <dbReference type="EMBL" id="SBV37615.1"/>
    </source>
</evidence>
<keyword evidence="1" id="KW-0812">Transmembrane</keyword>
<proteinExistence type="predicted"/>
<name>A0A1Y5Q8X4_9GAMM</name>
<sequence length="44" mass="4973">MSRNDPKTDDLALRRRRSRRTALVVGFMAVLIYVGFILSGVLAH</sequence>
<organism evidence="2">
    <name type="scientific">uncultured Stenotrophomonas sp</name>
    <dbReference type="NCBI Taxonomy" id="165438"/>
    <lineage>
        <taxon>Bacteria</taxon>
        <taxon>Pseudomonadati</taxon>
        <taxon>Pseudomonadota</taxon>
        <taxon>Gammaproteobacteria</taxon>
        <taxon>Lysobacterales</taxon>
        <taxon>Lysobacteraceae</taxon>
        <taxon>Stenotrophomonas</taxon>
        <taxon>environmental samples</taxon>
    </lineage>
</organism>
<keyword evidence="1" id="KW-0472">Membrane</keyword>